<keyword evidence="3" id="KW-1185">Reference proteome</keyword>
<protein>
    <recommendedName>
        <fullName evidence="1">Glutaredoxin domain-containing protein</fullName>
    </recommendedName>
</protein>
<dbReference type="Gene3D" id="3.40.30.10">
    <property type="entry name" value="Glutaredoxin"/>
    <property type="match status" value="1"/>
</dbReference>
<dbReference type="AlphaFoldDB" id="A0A9W8LDQ5"/>
<dbReference type="InterPro" id="IPR002109">
    <property type="entry name" value="Glutaredoxin"/>
</dbReference>
<accession>A0A9W8LDQ5</accession>
<dbReference type="GO" id="GO:0015038">
    <property type="term" value="F:glutathione disulfide oxidoreductase activity"/>
    <property type="evidence" value="ECO:0007669"/>
    <property type="project" value="TreeGrafter"/>
</dbReference>
<dbReference type="OrthoDB" id="418495at2759"/>
<evidence type="ECO:0000259" key="1">
    <source>
        <dbReference type="Pfam" id="PF00462"/>
    </source>
</evidence>
<comment type="caution">
    <text evidence="2">The sequence shown here is derived from an EMBL/GenBank/DDBJ whole genome shotgun (WGS) entry which is preliminary data.</text>
</comment>
<dbReference type="PANTHER" id="PTHR45694:SF18">
    <property type="entry name" value="GLUTAREDOXIN-1-RELATED"/>
    <property type="match status" value="1"/>
</dbReference>
<sequence length="208" mass="24061">MPTLAAGRQPSTAFRRIIPRPDPKPLYTRTTALEHVVALINSAPLVLFARRRQCEDSAAVQDLLRGARLEFRLVRLDELAQGGVMQRRLCDLTGQWTVPNLFAKSQSIGGLRAVREALALGRIAEILESDEWLELVYAIRPDALARAATVKPKSPMSFEMCLQDSHRFGYVHRERWARIKRYWGEHPEIEEYPTKHRRLDRPRMPRKW</sequence>
<dbReference type="GO" id="GO:0005737">
    <property type="term" value="C:cytoplasm"/>
    <property type="evidence" value="ECO:0007669"/>
    <property type="project" value="TreeGrafter"/>
</dbReference>
<dbReference type="EMBL" id="JANBUL010000387">
    <property type="protein sequence ID" value="KAJ2776183.1"/>
    <property type="molecule type" value="Genomic_DNA"/>
</dbReference>
<organism evidence="2 3">
    <name type="scientific">Coemansia javaensis</name>
    <dbReference type="NCBI Taxonomy" id="2761396"/>
    <lineage>
        <taxon>Eukaryota</taxon>
        <taxon>Fungi</taxon>
        <taxon>Fungi incertae sedis</taxon>
        <taxon>Zoopagomycota</taxon>
        <taxon>Kickxellomycotina</taxon>
        <taxon>Kickxellomycetes</taxon>
        <taxon>Kickxellales</taxon>
        <taxon>Kickxellaceae</taxon>
        <taxon>Coemansia</taxon>
    </lineage>
</organism>
<feature type="domain" description="Glutaredoxin" evidence="1">
    <location>
        <begin position="46"/>
        <end position="107"/>
    </location>
</feature>
<evidence type="ECO:0000313" key="2">
    <source>
        <dbReference type="EMBL" id="KAJ2776183.1"/>
    </source>
</evidence>
<dbReference type="Pfam" id="PF00462">
    <property type="entry name" value="Glutaredoxin"/>
    <property type="match status" value="1"/>
</dbReference>
<evidence type="ECO:0000313" key="3">
    <source>
        <dbReference type="Proteomes" id="UP001140217"/>
    </source>
</evidence>
<gene>
    <name evidence="2" type="ORF">H4R18_005805</name>
</gene>
<dbReference type="InterPro" id="IPR036249">
    <property type="entry name" value="Thioredoxin-like_sf"/>
</dbReference>
<reference evidence="2" key="1">
    <citation type="submission" date="2022-07" db="EMBL/GenBank/DDBJ databases">
        <title>Phylogenomic reconstructions and comparative analyses of Kickxellomycotina fungi.</title>
        <authorList>
            <person name="Reynolds N.K."/>
            <person name="Stajich J.E."/>
            <person name="Barry K."/>
            <person name="Grigoriev I.V."/>
            <person name="Crous P."/>
            <person name="Smith M.E."/>
        </authorList>
    </citation>
    <scope>NUCLEOTIDE SEQUENCE</scope>
    <source>
        <strain evidence="2">NBRC 105414</strain>
    </source>
</reference>
<dbReference type="SUPFAM" id="SSF52833">
    <property type="entry name" value="Thioredoxin-like"/>
    <property type="match status" value="1"/>
</dbReference>
<dbReference type="Proteomes" id="UP001140217">
    <property type="component" value="Unassembled WGS sequence"/>
</dbReference>
<dbReference type="GO" id="GO:0034599">
    <property type="term" value="P:cellular response to oxidative stress"/>
    <property type="evidence" value="ECO:0007669"/>
    <property type="project" value="TreeGrafter"/>
</dbReference>
<dbReference type="PROSITE" id="PS51354">
    <property type="entry name" value="GLUTAREDOXIN_2"/>
    <property type="match status" value="1"/>
</dbReference>
<proteinExistence type="predicted"/>
<dbReference type="PANTHER" id="PTHR45694">
    <property type="entry name" value="GLUTAREDOXIN 2"/>
    <property type="match status" value="1"/>
</dbReference>
<name>A0A9W8LDQ5_9FUNG</name>